<organism evidence="2 3">
    <name type="scientific">Tanacetum coccineum</name>
    <dbReference type="NCBI Taxonomy" id="301880"/>
    <lineage>
        <taxon>Eukaryota</taxon>
        <taxon>Viridiplantae</taxon>
        <taxon>Streptophyta</taxon>
        <taxon>Embryophyta</taxon>
        <taxon>Tracheophyta</taxon>
        <taxon>Spermatophyta</taxon>
        <taxon>Magnoliopsida</taxon>
        <taxon>eudicotyledons</taxon>
        <taxon>Gunneridae</taxon>
        <taxon>Pentapetalae</taxon>
        <taxon>asterids</taxon>
        <taxon>campanulids</taxon>
        <taxon>Asterales</taxon>
        <taxon>Asteraceae</taxon>
        <taxon>Asteroideae</taxon>
        <taxon>Anthemideae</taxon>
        <taxon>Anthemidinae</taxon>
        <taxon>Tanacetum</taxon>
    </lineage>
</organism>
<proteinExistence type="predicted"/>
<accession>A0ABQ5IQS3</accession>
<gene>
    <name evidence="2" type="ORF">Tco_1112428</name>
</gene>
<keyword evidence="3" id="KW-1185">Reference proteome</keyword>
<feature type="signal peptide" evidence="1">
    <location>
        <begin position="1"/>
        <end position="19"/>
    </location>
</feature>
<sequence>MVSTLSWPFSLALYAYALTEPVRTPFQDEDLEHSLSPYSNDHLAFVPSDQSFLILSSLCECCCMAFMVGEYGVHLFPLLVVSPYLLTGEPLSDPSSKAVSGCLCKGQYYPGGAGRPLQPGKGWRPAGTALARALASPQARGATAKQFCFYQLESVLIPFSPIKIDFPFWFVVYAARVKVDHYAILNENRFPFFLTIKTTVEGPSPQLPKGPRVEEDTREKEELWSYEIHLSESSCNLF</sequence>
<reference evidence="2" key="1">
    <citation type="journal article" date="2022" name="Int. J. Mol. Sci.">
        <title>Draft Genome of Tanacetum Coccineum: Genomic Comparison of Closely Related Tanacetum-Family Plants.</title>
        <authorList>
            <person name="Yamashiro T."/>
            <person name="Shiraishi A."/>
            <person name="Nakayama K."/>
            <person name="Satake H."/>
        </authorList>
    </citation>
    <scope>NUCLEOTIDE SEQUENCE</scope>
</reference>
<feature type="chain" id="PRO_5045519968" evidence="1">
    <location>
        <begin position="20"/>
        <end position="238"/>
    </location>
</feature>
<dbReference type="EMBL" id="BQNB010021025">
    <property type="protein sequence ID" value="GJU02090.1"/>
    <property type="molecule type" value="Genomic_DNA"/>
</dbReference>
<evidence type="ECO:0000256" key="1">
    <source>
        <dbReference type="SAM" id="SignalP"/>
    </source>
</evidence>
<reference evidence="2" key="2">
    <citation type="submission" date="2022-01" db="EMBL/GenBank/DDBJ databases">
        <authorList>
            <person name="Yamashiro T."/>
            <person name="Shiraishi A."/>
            <person name="Satake H."/>
            <person name="Nakayama K."/>
        </authorList>
    </citation>
    <scope>NUCLEOTIDE SEQUENCE</scope>
</reference>
<dbReference type="Proteomes" id="UP001151760">
    <property type="component" value="Unassembled WGS sequence"/>
</dbReference>
<comment type="caution">
    <text evidence="2">The sequence shown here is derived from an EMBL/GenBank/DDBJ whole genome shotgun (WGS) entry which is preliminary data.</text>
</comment>
<name>A0ABQ5IQS3_9ASTR</name>
<protein>
    <submittedName>
        <fullName evidence="2">Uncharacterized protein</fullName>
    </submittedName>
</protein>
<evidence type="ECO:0000313" key="3">
    <source>
        <dbReference type="Proteomes" id="UP001151760"/>
    </source>
</evidence>
<evidence type="ECO:0000313" key="2">
    <source>
        <dbReference type="EMBL" id="GJU02090.1"/>
    </source>
</evidence>
<keyword evidence="1" id="KW-0732">Signal</keyword>